<dbReference type="CDD" id="cd04301">
    <property type="entry name" value="NAT_SF"/>
    <property type="match status" value="1"/>
</dbReference>
<keyword evidence="1 6" id="KW-0808">Transferase</keyword>
<dbReference type="Proteomes" id="UP000185678">
    <property type="component" value="Unassembled WGS sequence"/>
</dbReference>
<feature type="domain" description="N-acetyltransferase" evidence="5">
    <location>
        <begin position="4"/>
        <end position="163"/>
    </location>
</feature>
<keyword evidence="7" id="KW-1185">Reference proteome</keyword>
<dbReference type="STRING" id="80876.SAMN05421779_101425"/>
<organism evidence="6 7">
    <name type="scientific">Insolitispirillum peregrinum</name>
    <dbReference type="NCBI Taxonomy" id="80876"/>
    <lineage>
        <taxon>Bacteria</taxon>
        <taxon>Pseudomonadati</taxon>
        <taxon>Pseudomonadota</taxon>
        <taxon>Alphaproteobacteria</taxon>
        <taxon>Rhodospirillales</taxon>
        <taxon>Novispirillaceae</taxon>
        <taxon>Insolitispirillum</taxon>
    </lineage>
</organism>
<dbReference type="PANTHER" id="PTHR43072">
    <property type="entry name" value="N-ACETYLTRANSFERASE"/>
    <property type="match status" value="1"/>
</dbReference>
<dbReference type="Pfam" id="PF00583">
    <property type="entry name" value="Acetyltransf_1"/>
    <property type="match status" value="1"/>
</dbReference>
<dbReference type="OrthoDB" id="5459937at2"/>
<dbReference type="FunFam" id="3.40.630.30:FF:000026">
    <property type="entry name" value="Phosphinothricin acetyltransferase"/>
    <property type="match status" value="1"/>
</dbReference>
<dbReference type="RefSeq" id="WP_076398450.1">
    <property type="nucleotide sequence ID" value="NZ_FTOA01000001.1"/>
</dbReference>
<proteinExistence type="predicted"/>
<evidence type="ECO:0000256" key="4">
    <source>
        <dbReference type="ARBA" id="ARBA00051334"/>
    </source>
</evidence>
<dbReference type="InterPro" id="IPR000182">
    <property type="entry name" value="GNAT_dom"/>
</dbReference>
<dbReference type="AlphaFoldDB" id="A0A1N7IP90"/>
<dbReference type="GO" id="GO:0016747">
    <property type="term" value="F:acyltransferase activity, transferring groups other than amino-acyl groups"/>
    <property type="evidence" value="ECO:0007669"/>
    <property type="project" value="InterPro"/>
</dbReference>
<dbReference type="PROSITE" id="PS51186">
    <property type="entry name" value="GNAT"/>
    <property type="match status" value="1"/>
</dbReference>
<gene>
    <name evidence="6" type="ORF">SAMN05421779_101425</name>
</gene>
<comment type="catalytic activity">
    <reaction evidence="3">
        <text>L-methionine sulfoximine + acetyl-CoA = N-acetyl-L-methionine sulfoximine + CoA + H(+)</text>
        <dbReference type="Rhea" id="RHEA:47660"/>
        <dbReference type="ChEBI" id="CHEBI:15378"/>
        <dbReference type="ChEBI" id="CHEBI:57287"/>
        <dbReference type="ChEBI" id="CHEBI:57288"/>
        <dbReference type="ChEBI" id="CHEBI:87826"/>
        <dbReference type="ChEBI" id="CHEBI:87827"/>
    </reaction>
</comment>
<dbReference type="SUPFAM" id="SSF55729">
    <property type="entry name" value="Acyl-CoA N-acyltransferases (Nat)"/>
    <property type="match status" value="1"/>
</dbReference>
<sequence length="176" mass="19311">MSNQTIVACTFDRHASQILDIFNDAILTSTALYDYQPRTMDTMRSWFAAKTAGHFPVIGIENDDGALIGFGSYGAFRAFPAYKYTVEHSVYVHKDHRGHGVGRILMREIIGAAHSQGFHAVVGAIDAANSGSVALHQSLGFQHVGTMPQVGFKFGRWLDLAFYQLLLEGPQHPVDG</sequence>
<name>A0A1N7IP90_9PROT</name>
<protein>
    <submittedName>
        <fullName evidence="6">Phosphinothricin acetyltransferase</fullName>
    </submittedName>
</protein>
<accession>A0A1N7IP90</accession>
<evidence type="ECO:0000259" key="5">
    <source>
        <dbReference type="PROSITE" id="PS51186"/>
    </source>
</evidence>
<dbReference type="InterPro" id="IPR016181">
    <property type="entry name" value="Acyl_CoA_acyltransferase"/>
</dbReference>
<evidence type="ECO:0000256" key="2">
    <source>
        <dbReference type="ARBA" id="ARBA00023315"/>
    </source>
</evidence>
<dbReference type="Gene3D" id="3.40.630.30">
    <property type="match status" value="1"/>
</dbReference>
<dbReference type="EMBL" id="FTOA01000001">
    <property type="protein sequence ID" value="SIS38880.1"/>
    <property type="molecule type" value="Genomic_DNA"/>
</dbReference>
<evidence type="ECO:0000256" key="3">
    <source>
        <dbReference type="ARBA" id="ARBA00050603"/>
    </source>
</evidence>
<evidence type="ECO:0000313" key="6">
    <source>
        <dbReference type="EMBL" id="SIS38880.1"/>
    </source>
</evidence>
<keyword evidence="2" id="KW-0012">Acyltransferase</keyword>
<comment type="catalytic activity">
    <reaction evidence="4">
        <text>L-methionine sulfone + acetyl-CoA = N-acetyl-L-methionine sulfone + CoA + H(+)</text>
        <dbReference type="Rhea" id="RHEA:47656"/>
        <dbReference type="ChEBI" id="CHEBI:15378"/>
        <dbReference type="ChEBI" id="CHEBI:57287"/>
        <dbReference type="ChEBI" id="CHEBI:57288"/>
        <dbReference type="ChEBI" id="CHEBI:87824"/>
        <dbReference type="ChEBI" id="CHEBI:87825"/>
    </reaction>
</comment>
<evidence type="ECO:0000256" key="1">
    <source>
        <dbReference type="ARBA" id="ARBA00022679"/>
    </source>
</evidence>
<reference evidence="6 7" key="1">
    <citation type="submission" date="2017-01" db="EMBL/GenBank/DDBJ databases">
        <authorList>
            <person name="Mah S.A."/>
            <person name="Swanson W.J."/>
            <person name="Moy G.W."/>
            <person name="Vacquier V.D."/>
        </authorList>
    </citation>
    <scope>NUCLEOTIDE SEQUENCE [LARGE SCALE GENOMIC DNA]</scope>
    <source>
        <strain evidence="6 7">DSM 11589</strain>
    </source>
</reference>
<evidence type="ECO:0000313" key="7">
    <source>
        <dbReference type="Proteomes" id="UP000185678"/>
    </source>
</evidence>
<dbReference type="PANTHER" id="PTHR43072:SF23">
    <property type="entry name" value="UPF0039 PROTEIN C11D3.02C"/>
    <property type="match status" value="1"/>
</dbReference>